<organism evidence="3 4">
    <name type="scientific">Dialister succinatiphilus YIT 11850</name>
    <dbReference type="NCBI Taxonomy" id="742743"/>
    <lineage>
        <taxon>Bacteria</taxon>
        <taxon>Bacillati</taxon>
        <taxon>Bacillota</taxon>
        <taxon>Negativicutes</taxon>
        <taxon>Veillonellales</taxon>
        <taxon>Veillonellaceae</taxon>
        <taxon>Dialister</taxon>
    </lineage>
</organism>
<feature type="chain" id="PRO_5003549707" description="SLH domain-containing protein" evidence="1">
    <location>
        <begin position="22"/>
        <end position="406"/>
    </location>
</feature>
<dbReference type="PROSITE" id="PS51272">
    <property type="entry name" value="SLH"/>
    <property type="match status" value="1"/>
</dbReference>
<dbReference type="RefSeq" id="WP_008859652.1">
    <property type="nucleotide sequence ID" value="NZ_JH591188.1"/>
</dbReference>
<dbReference type="Proteomes" id="UP000003277">
    <property type="component" value="Unassembled WGS sequence"/>
</dbReference>
<comment type="caution">
    <text evidence="3">The sequence shown here is derived from an EMBL/GenBank/DDBJ whole genome shotgun (WGS) entry which is preliminary data.</text>
</comment>
<dbReference type="InterPro" id="IPR001119">
    <property type="entry name" value="SLH_dom"/>
</dbReference>
<dbReference type="HOGENOM" id="CLU_036587_1_0_9"/>
<dbReference type="PATRIC" id="fig|742743.3.peg.1177"/>
<evidence type="ECO:0000313" key="3">
    <source>
        <dbReference type="EMBL" id="EHO62899.1"/>
    </source>
</evidence>
<dbReference type="InterPro" id="IPR023614">
    <property type="entry name" value="Porin_dom_sf"/>
</dbReference>
<evidence type="ECO:0000259" key="2">
    <source>
        <dbReference type="PROSITE" id="PS51272"/>
    </source>
</evidence>
<dbReference type="STRING" id="742743.HMPREF9453_01158"/>
<accession>H1D0M0</accession>
<name>H1D0M0_9FIRM</name>
<keyword evidence="1" id="KW-0732">Signal</keyword>
<evidence type="ECO:0000313" key="4">
    <source>
        <dbReference type="Proteomes" id="UP000003277"/>
    </source>
</evidence>
<evidence type="ECO:0000256" key="1">
    <source>
        <dbReference type="SAM" id="SignalP"/>
    </source>
</evidence>
<sequence length="406" mass="45291">MKKIMVLAAAAALTAGVSALAANPFSDVSTDDWAYQAVSDLSDQGVVEGYPDGTFKGERNITRFELAQIIARLMAKEDQLNAEQRATLDKLAGEYADELSNLGVRVSNLEKKAGNLYWSGDAKMWYINNSKETRADTWKGRMRIKVKGQVNDSTYVQGRIKNQMDFKGDDTSKTVMDWLYVNHTFGDANVTLGRMPVTIYDGFMFDATLKGAKLAYGRNAFDASVSFGRLMNNGWLYDSSTFDTFLAEAGYDFGAAKLRAAYVKLPGDKGKETAHFDNMWSTHLSIPVDNFQIFGEYWDSNAKKADKSWQAGLGYSNFSMKKPGSFDLNVAYNKVGYNANLDGTTYDTGEIWNGIAKDKTLTYWSVFGDVALMKNVSLHGEYAFDLDNQKDGFDDKAWTLALNYKY</sequence>
<dbReference type="Pfam" id="PF00395">
    <property type="entry name" value="SLH"/>
    <property type="match status" value="1"/>
</dbReference>
<dbReference type="PANTHER" id="PTHR43308:SF1">
    <property type="entry name" value="OUTER MEMBRANE PROTEIN ALPHA"/>
    <property type="match status" value="1"/>
</dbReference>
<dbReference type="OrthoDB" id="5845122at2"/>
<gene>
    <name evidence="3" type="ORF">HMPREF9453_01158</name>
</gene>
<keyword evidence="4" id="KW-1185">Reference proteome</keyword>
<reference evidence="3 4" key="1">
    <citation type="submission" date="2011-11" db="EMBL/GenBank/DDBJ databases">
        <title>The Genome Sequence of Dialister succinatiphilus YIT 11850.</title>
        <authorList>
            <consortium name="The Broad Institute Genome Sequencing Platform"/>
            <person name="Earl A."/>
            <person name="Ward D."/>
            <person name="Feldgarden M."/>
            <person name="Gevers D."/>
            <person name="Morotomi M."/>
            <person name="Young S.K."/>
            <person name="Zeng Q."/>
            <person name="Gargeya S."/>
            <person name="Fitzgerald M."/>
            <person name="Haas B."/>
            <person name="Abouelleil A."/>
            <person name="Alvarado L."/>
            <person name="Arachchi H.M."/>
            <person name="Berlin A."/>
            <person name="Brown A."/>
            <person name="Chapman S.B."/>
            <person name="Dunbar C."/>
            <person name="Gearin G."/>
            <person name="Goldberg J."/>
            <person name="Griggs A."/>
            <person name="Gujja S."/>
            <person name="Heiman D."/>
            <person name="Howarth C."/>
            <person name="Lui A."/>
            <person name="MacDonald P.J.P."/>
            <person name="Montmayeur A."/>
            <person name="Murphy C."/>
            <person name="Neiman D."/>
            <person name="Pearson M."/>
            <person name="Priest M."/>
            <person name="Roberts A."/>
            <person name="Saif S."/>
            <person name="Shea T."/>
            <person name="Sisk P."/>
            <person name="Stolte C."/>
            <person name="Sykes S."/>
            <person name="Wortman J."/>
            <person name="Nusbaum C."/>
            <person name="Birren B."/>
        </authorList>
    </citation>
    <scope>NUCLEOTIDE SEQUENCE [LARGE SCALE GENOMIC DNA]</scope>
    <source>
        <strain evidence="3 4">YIT 11850</strain>
    </source>
</reference>
<dbReference type="InterPro" id="IPR051465">
    <property type="entry name" value="Cell_Envelope_Struct_Comp"/>
</dbReference>
<dbReference type="Gene3D" id="2.40.160.10">
    <property type="entry name" value="Porin"/>
    <property type="match status" value="1"/>
</dbReference>
<dbReference type="EMBL" id="ADLT01000038">
    <property type="protein sequence ID" value="EHO62899.1"/>
    <property type="molecule type" value="Genomic_DNA"/>
</dbReference>
<proteinExistence type="predicted"/>
<dbReference type="PANTHER" id="PTHR43308">
    <property type="entry name" value="OUTER MEMBRANE PROTEIN ALPHA-RELATED"/>
    <property type="match status" value="1"/>
</dbReference>
<feature type="domain" description="SLH" evidence="2">
    <location>
        <begin position="21"/>
        <end position="84"/>
    </location>
</feature>
<dbReference type="AlphaFoldDB" id="H1D0M0"/>
<dbReference type="eggNOG" id="COG3203">
    <property type="taxonomic scope" value="Bacteria"/>
</dbReference>
<feature type="signal peptide" evidence="1">
    <location>
        <begin position="1"/>
        <end position="21"/>
    </location>
</feature>
<dbReference type="SUPFAM" id="SSF56935">
    <property type="entry name" value="Porins"/>
    <property type="match status" value="1"/>
</dbReference>
<protein>
    <recommendedName>
        <fullName evidence="2">SLH domain-containing protein</fullName>
    </recommendedName>
</protein>